<evidence type="ECO:0000313" key="3">
    <source>
        <dbReference type="EnsemblPlants" id="Kaladp0029s0102.1.v1.1"/>
    </source>
</evidence>
<dbReference type="Gene3D" id="3.40.50.1820">
    <property type="entry name" value="alpha/beta hydrolase"/>
    <property type="match status" value="1"/>
</dbReference>
<dbReference type="EnsemblPlants" id="Kaladp0029s0102.1.v1.1">
    <property type="protein sequence ID" value="Kaladp0029s0102.1.v1.1"/>
    <property type="gene ID" value="Kaladp0029s0102.v1.1"/>
</dbReference>
<evidence type="ECO:0000256" key="1">
    <source>
        <dbReference type="SAM" id="MobiDB-lite"/>
    </source>
</evidence>
<feature type="region of interest" description="Disordered" evidence="1">
    <location>
        <begin position="1"/>
        <end position="22"/>
    </location>
</feature>
<sequence length="512" mass="57882">MRVEMEESDYLRGEDDGGVRSGSRIGDAAKAVGGDWRDNAAEFGKAAGELVVEFGKGVRDIVKQSLVSDDSYVVRKVIPLVERVGNRLSFMNEYLPEDRDPWHSWLVILFVSVLAIAVLSASNRGGNYAPFVKKVRIHPPTASLVLLPDGRRMAYQEQGVPAERARFTLFCQHSFLSSRLAGIPGIKSAILTEFGVRLISYDLPGFGESDPHPSRNLESSAIDMALLANALNVNEKFWVIGVSAGSMHTWAALRHLPDRVAGAAMFAPFLNPYEPSMTKEERHMTWSKWTSRRKFLYFIARKFPSLLGYFYRRSFLSGNHGRIDKLLSFSAGQKDKAVIESLWFREFWERDVEESIRQGRVEPFIEEAALQVSSWGFRISDLKMRKKQHWKGILHWLKSAYRQEEDELTGFLGPIHIWQGMEDRIVPPSMTDFTARTLPEAIVHKLPYDGHFTFFYFCDECHKQAFIALFGIPKGPLGISTSKGTHLTAAAEKLENVDNEEEETGIGKETIN</sequence>
<dbReference type="AlphaFoldDB" id="A0A7N0TAS4"/>
<organism evidence="3 4">
    <name type="scientific">Kalanchoe fedtschenkoi</name>
    <name type="common">Lavender scallops</name>
    <name type="synonym">South American air plant</name>
    <dbReference type="NCBI Taxonomy" id="63787"/>
    <lineage>
        <taxon>Eukaryota</taxon>
        <taxon>Viridiplantae</taxon>
        <taxon>Streptophyta</taxon>
        <taxon>Embryophyta</taxon>
        <taxon>Tracheophyta</taxon>
        <taxon>Spermatophyta</taxon>
        <taxon>Magnoliopsida</taxon>
        <taxon>eudicotyledons</taxon>
        <taxon>Gunneridae</taxon>
        <taxon>Pentapetalae</taxon>
        <taxon>Saxifragales</taxon>
        <taxon>Crassulaceae</taxon>
        <taxon>Kalanchoe</taxon>
    </lineage>
</organism>
<proteinExistence type="predicted"/>
<dbReference type="Proteomes" id="UP000594263">
    <property type="component" value="Unplaced"/>
</dbReference>
<dbReference type="Pfam" id="PF00561">
    <property type="entry name" value="Abhydrolase_1"/>
    <property type="match status" value="1"/>
</dbReference>
<protein>
    <recommendedName>
        <fullName evidence="2">AB hydrolase-1 domain-containing protein</fullName>
    </recommendedName>
</protein>
<accession>A0A7N0TAS4</accession>
<feature type="compositionally biased region" description="Basic and acidic residues" evidence="1">
    <location>
        <begin position="1"/>
        <end position="18"/>
    </location>
</feature>
<dbReference type="Gramene" id="Kaladp0029s0102.1.v1.1">
    <property type="protein sequence ID" value="Kaladp0029s0102.1.v1.1"/>
    <property type="gene ID" value="Kaladp0029s0102.v1.1"/>
</dbReference>
<dbReference type="OMA" id="AWSVIFS"/>
<dbReference type="SUPFAM" id="SSF53474">
    <property type="entry name" value="alpha/beta-Hydrolases"/>
    <property type="match status" value="1"/>
</dbReference>
<feature type="domain" description="AB hydrolase-1" evidence="2">
    <location>
        <begin position="186"/>
        <end position="455"/>
    </location>
</feature>
<dbReference type="InterPro" id="IPR029058">
    <property type="entry name" value="AB_hydrolase_fold"/>
</dbReference>
<name>A0A7N0TAS4_KALFE</name>
<reference evidence="3" key="1">
    <citation type="submission" date="2021-01" db="UniProtKB">
        <authorList>
            <consortium name="EnsemblPlants"/>
        </authorList>
    </citation>
    <scope>IDENTIFICATION</scope>
</reference>
<dbReference type="PANTHER" id="PTHR45763">
    <property type="entry name" value="HYDROLASE, ALPHA/BETA FOLD FAMILY PROTEIN, EXPRESSED-RELATED"/>
    <property type="match status" value="1"/>
</dbReference>
<evidence type="ECO:0000313" key="4">
    <source>
        <dbReference type="Proteomes" id="UP000594263"/>
    </source>
</evidence>
<evidence type="ECO:0000259" key="2">
    <source>
        <dbReference type="Pfam" id="PF00561"/>
    </source>
</evidence>
<keyword evidence="4" id="KW-1185">Reference proteome</keyword>
<dbReference type="InterPro" id="IPR000073">
    <property type="entry name" value="AB_hydrolase_1"/>
</dbReference>
<dbReference type="PANTHER" id="PTHR45763:SF36">
    <property type="entry name" value="AB HYDROLASE-1 DOMAIN-CONTAINING PROTEIN"/>
    <property type="match status" value="1"/>
</dbReference>